<gene>
    <name evidence="1" type="ORF">Q5Y72_09450</name>
</gene>
<name>A0ABT9JCI7_9RHOB</name>
<dbReference type="EMBL" id="JAVAMQ010000007">
    <property type="protein sequence ID" value="MDP5307320.1"/>
    <property type="molecule type" value="Genomic_DNA"/>
</dbReference>
<evidence type="ECO:0008006" key="3">
    <source>
        <dbReference type="Google" id="ProtNLM"/>
    </source>
</evidence>
<protein>
    <recommendedName>
        <fullName evidence="3">Excalibur calcium-binding domain-containing protein</fullName>
    </recommendedName>
</protein>
<sequence>MRGWWVISMLALAGCGEHQGLNPNYRFGATPYGEYLAARETALTRGSDPAQIIPIALPAKAPTAEEIAGVSPVPVPPTMGVATRRLVARKPASQAAARGLPVTSTGPYPGSTPVLVRYAFAAGHAPGTAIHARPQGSAARAAAACARYAGTDAAQMAFLAAGGPRLDPLGLDPDGDGFVCGWDPAPFRTAQP</sequence>
<evidence type="ECO:0000313" key="1">
    <source>
        <dbReference type="EMBL" id="MDP5307320.1"/>
    </source>
</evidence>
<dbReference type="PROSITE" id="PS51257">
    <property type="entry name" value="PROKAR_LIPOPROTEIN"/>
    <property type="match status" value="1"/>
</dbReference>
<proteinExistence type="predicted"/>
<dbReference type="Proteomes" id="UP001224997">
    <property type="component" value="Unassembled WGS sequence"/>
</dbReference>
<dbReference type="RefSeq" id="WP_305963168.1">
    <property type="nucleotide sequence ID" value="NZ_JAVAMQ010000007.1"/>
</dbReference>
<accession>A0ABT9JCI7</accession>
<evidence type="ECO:0000313" key="2">
    <source>
        <dbReference type="Proteomes" id="UP001224997"/>
    </source>
</evidence>
<comment type="caution">
    <text evidence="1">The sequence shown here is derived from an EMBL/GenBank/DDBJ whole genome shotgun (WGS) entry which is preliminary data.</text>
</comment>
<organism evidence="1 2">
    <name type="scientific">Paracoccus spongiarum</name>
    <dbReference type="NCBI Taxonomy" id="3064387"/>
    <lineage>
        <taxon>Bacteria</taxon>
        <taxon>Pseudomonadati</taxon>
        <taxon>Pseudomonadota</taxon>
        <taxon>Alphaproteobacteria</taxon>
        <taxon>Rhodobacterales</taxon>
        <taxon>Paracoccaceae</taxon>
        <taxon>Paracoccus</taxon>
    </lineage>
</organism>
<keyword evidence="2" id="KW-1185">Reference proteome</keyword>
<reference evidence="1 2" key="1">
    <citation type="submission" date="2023-08" db="EMBL/GenBank/DDBJ databases">
        <authorList>
            <person name="Park J.-S."/>
        </authorList>
    </citation>
    <scope>NUCLEOTIDE SEQUENCE [LARGE SCALE GENOMIC DNA]</scope>
    <source>
        <strain evidence="1 2">2205BS29-5</strain>
    </source>
</reference>